<dbReference type="CDD" id="cd01650">
    <property type="entry name" value="RT_nLTR_like"/>
    <property type="match status" value="1"/>
</dbReference>
<protein>
    <recommendedName>
        <fullName evidence="5">Pol-like protein</fullName>
    </recommendedName>
</protein>
<proteinExistence type="predicted"/>
<dbReference type="PROSITE" id="PS50879">
    <property type="entry name" value="RNASE_H_1"/>
    <property type="match status" value="1"/>
</dbReference>
<gene>
    <name evidence="3" type="ORF">O3G_MSEX012332</name>
</gene>
<dbReference type="Proteomes" id="UP000791440">
    <property type="component" value="Unassembled WGS sequence"/>
</dbReference>
<dbReference type="GO" id="GO:0004523">
    <property type="term" value="F:RNA-DNA hybrid ribonuclease activity"/>
    <property type="evidence" value="ECO:0007669"/>
    <property type="project" value="InterPro"/>
</dbReference>
<dbReference type="Pfam" id="PF00078">
    <property type="entry name" value="RVT_1"/>
    <property type="match status" value="1"/>
</dbReference>
<dbReference type="InterPro" id="IPR000477">
    <property type="entry name" value="RT_dom"/>
</dbReference>
<dbReference type="PROSITE" id="PS50878">
    <property type="entry name" value="RT_POL"/>
    <property type="match status" value="1"/>
</dbReference>
<organism evidence="3 4">
    <name type="scientific">Manduca sexta</name>
    <name type="common">Tobacco hawkmoth</name>
    <name type="synonym">Tobacco hornworm</name>
    <dbReference type="NCBI Taxonomy" id="7130"/>
    <lineage>
        <taxon>Eukaryota</taxon>
        <taxon>Metazoa</taxon>
        <taxon>Ecdysozoa</taxon>
        <taxon>Arthropoda</taxon>
        <taxon>Hexapoda</taxon>
        <taxon>Insecta</taxon>
        <taxon>Pterygota</taxon>
        <taxon>Neoptera</taxon>
        <taxon>Endopterygota</taxon>
        <taxon>Lepidoptera</taxon>
        <taxon>Glossata</taxon>
        <taxon>Ditrysia</taxon>
        <taxon>Bombycoidea</taxon>
        <taxon>Sphingidae</taxon>
        <taxon>Sphinginae</taxon>
        <taxon>Sphingini</taxon>
        <taxon>Manduca</taxon>
    </lineage>
</organism>
<dbReference type="PANTHER" id="PTHR36688">
    <property type="entry name" value="ENDO/EXONUCLEASE/PHOSPHATASE DOMAIN-CONTAINING PROTEIN"/>
    <property type="match status" value="1"/>
</dbReference>
<dbReference type="InterPro" id="IPR052560">
    <property type="entry name" value="RdDP_mobile_element"/>
</dbReference>
<feature type="domain" description="RNase H type-1" evidence="2">
    <location>
        <begin position="546"/>
        <end position="678"/>
    </location>
</feature>
<reference evidence="3" key="2">
    <citation type="submission" date="2020-12" db="EMBL/GenBank/DDBJ databases">
        <authorList>
            <person name="Kanost M."/>
        </authorList>
    </citation>
    <scope>NUCLEOTIDE SEQUENCE</scope>
</reference>
<evidence type="ECO:0000259" key="2">
    <source>
        <dbReference type="PROSITE" id="PS50879"/>
    </source>
</evidence>
<evidence type="ECO:0000259" key="1">
    <source>
        <dbReference type="PROSITE" id="PS50878"/>
    </source>
</evidence>
<reference evidence="3" key="1">
    <citation type="journal article" date="2016" name="Insect Biochem. Mol. Biol.">
        <title>Multifaceted biological insights from a draft genome sequence of the tobacco hornworm moth, Manduca sexta.</title>
        <authorList>
            <person name="Kanost M.R."/>
            <person name="Arrese E.L."/>
            <person name="Cao X."/>
            <person name="Chen Y.R."/>
            <person name="Chellapilla S."/>
            <person name="Goldsmith M.R."/>
            <person name="Grosse-Wilde E."/>
            <person name="Heckel D.G."/>
            <person name="Herndon N."/>
            <person name="Jiang H."/>
            <person name="Papanicolaou A."/>
            <person name="Qu J."/>
            <person name="Soulages J.L."/>
            <person name="Vogel H."/>
            <person name="Walters J."/>
            <person name="Waterhouse R.M."/>
            <person name="Ahn S.J."/>
            <person name="Almeida F.C."/>
            <person name="An C."/>
            <person name="Aqrawi P."/>
            <person name="Bretschneider A."/>
            <person name="Bryant W.B."/>
            <person name="Bucks S."/>
            <person name="Chao H."/>
            <person name="Chevignon G."/>
            <person name="Christen J.M."/>
            <person name="Clarke D.F."/>
            <person name="Dittmer N.T."/>
            <person name="Ferguson L.C.F."/>
            <person name="Garavelou S."/>
            <person name="Gordon K.H.J."/>
            <person name="Gunaratna R.T."/>
            <person name="Han Y."/>
            <person name="Hauser F."/>
            <person name="He Y."/>
            <person name="Heidel-Fischer H."/>
            <person name="Hirsh A."/>
            <person name="Hu Y."/>
            <person name="Jiang H."/>
            <person name="Kalra D."/>
            <person name="Klinner C."/>
            <person name="Konig C."/>
            <person name="Kovar C."/>
            <person name="Kroll A.R."/>
            <person name="Kuwar S.S."/>
            <person name="Lee S.L."/>
            <person name="Lehman R."/>
            <person name="Li K."/>
            <person name="Li Z."/>
            <person name="Liang H."/>
            <person name="Lovelace S."/>
            <person name="Lu Z."/>
            <person name="Mansfield J.H."/>
            <person name="McCulloch K.J."/>
            <person name="Mathew T."/>
            <person name="Morton B."/>
            <person name="Muzny D.M."/>
            <person name="Neunemann D."/>
            <person name="Ongeri F."/>
            <person name="Pauchet Y."/>
            <person name="Pu L.L."/>
            <person name="Pyrousis I."/>
            <person name="Rao X.J."/>
            <person name="Redding A."/>
            <person name="Roesel C."/>
            <person name="Sanchez-Gracia A."/>
            <person name="Schaack S."/>
            <person name="Shukla A."/>
            <person name="Tetreau G."/>
            <person name="Wang Y."/>
            <person name="Xiong G.H."/>
            <person name="Traut W."/>
            <person name="Walsh T.K."/>
            <person name="Worley K.C."/>
            <person name="Wu D."/>
            <person name="Wu W."/>
            <person name="Wu Y.Q."/>
            <person name="Zhang X."/>
            <person name="Zou Z."/>
            <person name="Zucker H."/>
            <person name="Briscoe A.D."/>
            <person name="Burmester T."/>
            <person name="Clem R.J."/>
            <person name="Feyereisen R."/>
            <person name="Grimmelikhuijzen C.J.P."/>
            <person name="Hamodrakas S.J."/>
            <person name="Hansson B.S."/>
            <person name="Huguet E."/>
            <person name="Jermiin L.S."/>
            <person name="Lan Q."/>
            <person name="Lehman H.K."/>
            <person name="Lorenzen M."/>
            <person name="Merzendorfer H."/>
            <person name="Michalopoulos I."/>
            <person name="Morton D.B."/>
            <person name="Muthukrishnan S."/>
            <person name="Oakeshott J.G."/>
            <person name="Palmer W."/>
            <person name="Park Y."/>
            <person name="Passarelli A.L."/>
            <person name="Rozas J."/>
            <person name="Schwartz L.M."/>
            <person name="Smith W."/>
            <person name="Southgate A."/>
            <person name="Vilcinskas A."/>
            <person name="Vogt R."/>
            <person name="Wang P."/>
            <person name="Werren J."/>
            <person name="Yu X.Q."/>
            <person name="Zhou J.J."/>
            <person name="Brown S.J."/>
            <person name="Scherer S.E."/>
            <person name="Richards S."/>
            <person name="Blissard G.W."/>
        </authorList>
    </citation>
    <scope>NUCLEOTIDE SEQUENCE</scope>
</reference>
<evidence type="ECO:0000313" key="4">
    <source>
        <dbReference type="Proteomes" id="UP000791440"/>
    </source>
</evidence>
<dbReference type="InterPro" id="IPR002156">
    <property type="entry name" value="RNaseH_domain"/>
</dbReference>
<sequence>MAPNFFSENINLCIPISTKELKNCIKHSDTAPGEDNISYSMIDNLPQAGKEILTQLYNKIFESGFVPEQWKNIKIIPIPKPGSDNTIAKNIRPIALLSCPCKIFHLIISRRLEWFFEANNLFSKDTIGFRRSKSTMDNLSRLINHIQCGFTKGSSTVGCFIDLESAYNNVDVPALLSILDSLGIGSKLCKYLWNFLNIRHLSIHLDNGDILRRTTGTGLAQGDPLSPLLFNAATFKICRKVKNYNTYVSQYADDFLLYTSNKVISQAMSDVQNALNIFGCMIDEIGLTISLRKTKTCVFSRGLRFNNGSIYVKNHAIEHANSVKYLGMLLDRNLKWNHHIDYLRNKTLKFLNIFKVLAGSKWGIHPKHLRRLYIAIIRSRLDYGSFLYDNSPQYHLIKLDKVQNQALRIIGGFIRTTPIHVMEAELGVQPLCIRRNYLAGKFWLRSRALSNNETINSLDNLNRIFDNSTYWRRKKTPLMIETHRTYKSYAIHTRPKLDIYSWNTWISSLDPSENIICSIEGVNTAKRYCNQMELNTHLRILINNKYQSYYQLFTDGSKDVNASGAAFFDLQSNLRVKFKTDSDFSVMHNELVAISECLSYALSLNSCRFVLFCDSKSALQHLARLSSSLRGYPIAFNILDLIGKLNAADKQVIFQWIPSHVGIMGNEAADLAAKQAMYEGIPYFGLPLYNEVLRYAKENCFKLWQEYFDERSLSKGIWYKTIQCQVPRCLWFELVDINRKYVVILFRLRSGHIPGNKFKYLMGKSESPNCSNCPKIEDVHHALIECVRSENERNDFFNNCSNVGTCNSILALPNSDKAIRMAKIYNSSRLDAE</sequence>
<dbReference type="GO" id="GO:0003676">
    <property type="term" value="F:nucleic acid binding"/>
    <property type="evidence" value="ECO:0007669"/>
    <property type="project" value="InterPro"/>
</dbReference>
<dbReference type="AlphaFoldDB" id="A0A921ZPF4"/>
<dbReference type="PANTHER" id="PTHR36688:SF1">
    <property type="entry name" value="ENDONUCLEASE_EXONUCLEASE_PHOSPHATASE DOMAIN-CONTAINING PROTEIN"/>
    <property type="match status" value="1"/>
</dbReference>
<name>A0A921ZPF4_MANSE</name>
<dbReference type="Pfam" id="PF00075">
    <property type="entry name" value="RNase_H"/>
    <property type="match status" value="1"/>
</dbReference>
<evidence type="ECO:0008006" key="5">
    <source>
        <dbReference type="Google" id="ProtNLM"/>
    </source>
</evidence>
<evidence type="ECO:0000313" key="3">
    <source>
        <dbReference type="EMBL" id="KAG6460961.1"/>
    </source>
</evidence>
<comment type="caution">
    <text evidence="3">The sequence shown here is derived from an EMBL/GenBank/DDBJ whole genome shotgun (WGS) entry which is preliminary data.</text>
</comment>
<dbReference type="CDD" id="cd09276">
    <property type="entry name" value="Rnase_HI_RT_non_LTR"/>
    <property type="match status" value="1"/>
</dbReference>
<dbReference type="EMBL" id="JH668710">
    <property type="protein sequence ID" value="KAG6460961.1"/>
    <property type="molecule type" value="Genomic_DNA"/>
</dbReference>
<accession>A0A921ZPF4</accession>
<keyword evidence="4" id="KW-1185">Reference proteome</keyword>
<feature type="domain" description="Reverse transcriptase" evidence="1">
    <location>
        <begin position="59"/>
        <end position="330"/>
    </location>
</feature>